<sequence length="176" mass="19084">MTEAIEIETQRLGLRRLTPRDAGPVTEAVNDPRIYLMLASVAPAQSKAETLAWFATHDTARQNDTGHIFAIISKDTGALAGLISANRQRTDDPFNIGYWMTPPFWGKGHCTEAGTALVGWLENTRAAAALVSGYFADNPASGKVLRKLGFLPCGRNTMFSKGRGHAADHIMMARIA</sequence>
<dbReference type="OrthoDB" id="9804153at2"/>
<evidence type="ECO:0000259" key="1">
    <source>
        <dbReference type="PROSITE" id="PS51186"/>
    </source>
</evidence>
<organism evidence="2 3">
    <name type="scientific">Hyphomonas hirschiana VP5</name>
    <dbReference type="NCBI Taxonomy" id="1280951"/>
    <lineage>
        <taxon>Bacteria</taxon>
        <taxon>Pseudomonadati</taxon>
        <taxon>Pseudomonadota</taxon>
        <taxon>Alphaproteobacteria</taxon>
        <taxon>Hyphomonadales</taxon>
        <taxon>Hyphomonadaceae</taxon>
        <taxon>Hyphomonas</taxon>
    </lineage>
</organism>
<name>A0A059FXA1_9PROT</name>
<evidence type="ECO:0000313" key="3">
    <source>
        <dbReference type="Proteomes" id="UP000025061"/>
    </source>
</evidence>
<dbReference type="Gene3D" id="3.40.630.30">
    <property type="match status" value="1"/>
</dbReference>
<dbReference type="InterPro" id="IPR051531">
    <property type="entry name" value="N-acetyltransferase"/>
</dbReference>
<dbReference type="SUPFAM" id="SSF55729">
    <property type="entry name" value="Acyl-CoA N-acyltransferases (Nat)"/>
    <property type="match status" value="1"/>
</dbReference>
<dbReference type="Pfam" id="PF13302">
    <property type="entry name" value="Acetyltransf_3"/>
    <property type="match status" value="1"/>
</dbReference>
<accession>A0A059FXA1</accession>
<keyword evidence="2" id="KW-0808">Transferase</keyword>
<dbReference type="Proteomes" id="UP000025061">
    <property type="component" value="Unassembled WGS sequence"/>
</dbReference>
<dbReference type="InterPro" id="IPR000182">
    <property type="entry name" value="GNAT_dom"/>
</dbReference>
<dbReference type="InterPro" id="IPR016181">
    <property type="entry name" value="Acyl_CoA_acyltransferase"/>
</dbReference>
<dbReference type="RefSeq" id="WP_011647551.1">
    <property type="nucleotide sequence ID" value="NZ_ARYI01000004.1"/>
</dbReference>
<dbReference type="PANTHER" id="PTHR43792">
    <property type="entry name" value="GNAT FAMILY, PUTATIVE (AFU_ORTHOLOGUE AFUA_3G00765)-RELATED-RELATED"/>
    <property type="match status" value="1"/>
</dbReference>
<proteinExistence type="predicted"/>
<gene>
    <name evidence="2" type="ORF">HHI_06729</name>
</gene>
<dbReference type="GO" id="GO:0016747">
    <property type="term" value="F:acyltransferase activity, transferring groups other than amino-acyl groups"/>
    <property type="evidence" value="ECO:0007669"/>
    <property type="project" value="InterPro"/>
</dbReference>
<keyword evidence="3" id="KW-1185">Reference proteome</keyword>
<dbReference type="PATRIC" id="fig|1280951.3.peg.1358"/>
<dbReference type="PROSITE" id="PS51186">
    <property type="entry name" value="GNAT"/>
    <property type="match status" value="1"/>
</dbReference>
<evidence type="ECO:0000313" key="2">
    <source>
        <dbReference type="EMBL" id="KCZ95345.1"/>
    </source>
</evidence>
<reference evidence="2 3" key="1">
    <citation type="submission" date="2013-04" db="EMBL/GenBank/DDBJ databases">
        <title>Hyphomonas hirschiana VP5 Genome Sequencing.</title>
        <authorList>
            <person name="Lai Q."/>
            <person name="Shao Z."/>
        </authorList>
    </citation>
    <scope>NUCLEOTIDE SEQUENCE [LARGE SCALE GENOMIC DNA]</scope>
    <source>
        <strain evidence="2 3">VP5</strain>
    </source>
</reference>
<dbReference type="AlphaFoldDB" id="A0A059FXA1"/>
<protein>
    <submittedName>
        <fullName evidence="2">Acetyltransferase</fullName>
    </submittedName>
</protein>
<feature type="domain" description="N-acetyltransferase" evidence="1">
    <location>
        <begin position="12"/>
        <end position="176"/>
    </location>
</feature>
<dbReference type="EMBL" id="ARYI01000004">
    <property type="protein sequence ID" value="KCZ95345.1"/>
    <property type="molecule type" value="Genomic_DNA"/>
</dbReference>
<comment type="caution">
    <text evidence="2">The sequence shown here is derived from an EMBL/GenBank/DDBJ whole genome shotgun (WGS) entry which is preliminary data.</text>
</comment>